<dbReference type="Pfam" id="PF04115">
    <property type="entry name" value="Ureidogly_lyase"/>
    <property type="match status" value="1"/>
</dbReference>
<sequence length="234" mass="25717">MPLKTFGASEFNSSTPIKVEPLTIKGFAKFGSIVSPDEEIATSATNTNATATANANYGTAIKLRKVSQVANHFSQSSSPQSQSTNLNIFRCFPPIHAMSNITNHSFQYTGKVLERHRYSSQTFTPMGRARNKVGYIVVCCLSDDDDPNKLPDPQTIEAFYCMANQAVTYGPGTWHAPMIAVSEGFGSEVSVKPHDFLDFQVLISENDVDDDDCQECYFEPGFVLSMEGSEIIKD</sequence>
<evidence type="ECO:0000256" key="3">
    <source>
        <dbReference type="ARBA" id="ARBA00023239"/>
    </source>
</evidence>
<evidence type="ECO:0000256" key="4">
    <source>
        <dbReference type="ARBA" id="ARBA00047684"/>
    </source>
</evidence>
<comment type="caution">
    <text evidence="5">The sequence shown here is derived from an EMBL/GenBank/DDBJ whole genome shotgun (WGS) entry which is preliminary data.</text>
</comment>
<evidence type="ECO:0000313" key="6">
    <source>
        <dbReference type="Proteomes" id="UP001360560"/>
    </source>
</evidence>
<gene>
    <name evidence="5" type="ORF">DASC09_040990</name>
</gene>
<dbReference type="InterPro" id="IPR024060">
    <property type="entry name" value="Ureidoglycolate_lyase_dom_sf"/>
</dbReference>
<comment type="subunit">
    <text evidence="1">Homodimer.</text>
</comment>
<dbReference type="AlphaFoldDB" id="A0AAV5QPW5"/>
<dbReference type="InterPro" id="IPR011051">
    <property type="entry name" value="RmlC_Cupin_sf"/>
</dbReference>
<name>A0AAV5QPW5_9ASCO</name>
<keyword evidence="3" id="KW-0456">Lyase</keyword>
<dbReference type="CDD" id="cd20298">
    <property type="entry name" value="cupin_UAH"/>
    <property type="match status" value="1"/>
</dbReference>
<dbReference type="GO" id="GO:0004848">
    <property type="term" value="F:ureidoglycolate hydrolase activity"/>
    <property type="evidence" value="ECO:0007669"/>
    <property type="project" value="InterPro"/>
</dbReference>
<dbReference type="PANTHER" id="PTHR21221:SF1">
    <property type="entry name" value="UREIDOGLYCOLATE LYASE"/>
    <property type="match status" value="1"/>
</dbReference>
<organism evidence="5 6">
    <name type="scientific">Saccharomycopsis crataegensis</name>
    <dbReference type="NCBI Taxonomy" id="43959"/>
    <lineage>
        <taxon>Eukaryota</taxon>
        <taxon>Fungi</taxon>
        <taxon>Dikarya</taxon>
        <taxon>Ascomycota</taxon>
        <taxon>Saccharomycotina</taxon>
        <taxon>Saccharomycetes</taxon>
        <taxon>Saccharomycopsidaceae</taxon>
        <taxon>Saccharomycopsis</taxon>
    </lineage>
</organism>
<dbReference type="InterPro" id="IPR007247">
    <property type="entry name" value="Ureidogly_lyase"/>
</dbReference>
<keyword evidence="5" id="KW-0378">Hydrolase</keyword>
<dbReference type="EMBL" id="BTFZ01000011">
    <property type="protein sequence ID" value="GMM36774.1"/>
    <property type="molecule type" value="Genomic_DNA"/>
</dbReference>
<accession>A0AAV5QPW5</accession>
<evidence type="ECO:0000256" key="2">
    <source>
        <dbReference type="ARBA" id="ARBA00022631"/>
    </source>
</evidence>
<dbReference type="GO" id="GO:0050385">
    <property type="term" value="F:ureidoglycolate lyase activity"/>
    <property type="evidence" value="ECO:0007669"/>
    <property type="project" value="UniProtKB-EC"/>
</dbReference>
<dbReference type="PANTHER" id="PTHR21221">
    <property type="entry name" value="UREIDOGLYCOLATE HYDROLASE"/>
    <property type="match status" value="1"/>
</dbReference>
<keyword evidence="6" id="KW-1185">Reference proteome</keyword>
<reference evidence="5 6" key="1">
    <citation type="journal article" date="2023" name="Elife">
        <title>Identification of key yeast species and microbe-microbe interactions impacting larval growth of Drosophila in the wild.</title>
        <authorList>
            <person name="Mure A."/>
            <person name="Sugiura Y."/>
            <person name="Maeda R."/>
            <person name="Honda K."/>
            <person name="Sakurai N."/>
            <person name="Takahashi Y."/>
            <person name="Watada M."/>
            <person name="Katoh T."/>
            <person name="Gotoh A."/>
            <person name="Gotoh Y."/>
            <person name="Taniguchi I."/>
            <person name="Nakamura K."/>
            <person name="Hayashi T."/>
            <person name="Katayama T."/>
            <person name="Uemura T."/>
            <person name="Hattori Y."/>
        </authorList>
    </citation>
    <scope>NUCLEOTIDE SEQUENCE [LARGE SCALE GENOMIC DNA]</scope>
    <source>
        <strain evidence="5 6">SC-9</strain>
    </source>
</reference>
<dbReference type="SUPFAM" id="SSF51182">
    <property type="entry name" value="RmlC-like cupins"/>
    <property type="match status" value="1"/>
</dbReference>
<keyword evidence="2" id="KW-0659">Purine metabolism</keyword>
<dbReference type="InterPro" id="IPR047233">
    <property type="entry name" value="UAH_cupin"/>
</dbReference>
<evidence type="ECO:0000256" key="1">
    <source>
        <dbReference type="ARBA" id="ARBA00011738"/>
    </source>
</evidence>
<dbReference type="Gene3D" id="2.60.120.480">
    <property type="entry name" value="Ureidoglycolate hydrolase"/>
    <property type="match status" value="1"/>
</dbReference>
<comment type="catalytic activity">
    <reaction evidence="4">
        <text>(S)-ureidoglycolate = urea + glyoxylate</text>
        <dbReference type="Rhea" id="RHEA:11304"/>
        <dbReference type="ChEBI" id="CHEBI:16199"/>
        <dbReference type="ChEBI" id="CHEBI:36655"/>
        <dbReference type="ChEBI" id="CHEBI:57296"/>
        <dbReference type="EC" id="4.3.2.3"/>
    </reaction>
</comment>
<evidence type="ECO:0000313" key="5">
    <source>
        <dbReference type="EMBL" id="GMM36774.1"/>
    </source>
</evidence>
<dbReference type="GO" id="GO:0000256">
    <property type="term" value="P:allantoin catabolic process"/>
    <property type="evidence" value="ECO:0007669"/>
    <property type="project" value="InterPro"/>
</dbReference>
<dbReference type="Proteomes" id="UP001360560">
    <property type="component" value="Unassembled WGS sequence"/>
</dbReference>
<dbReference type="RefSeq" id="XP_064853770.1">
    <property type="nucleotide sequence ID" value="XM_064997698.1"/>
</dbReference>
<protein>
    <submittedName>
        <fullName evidence="5">Ureidoglycolate hydrolase</fullName>
    </submittedName>
</protein>
<proteinExistence type="predicted"/>
<dbReference type="GO" id="GO:0006144">
    <property type="term" value="P:purine nucleobase metabolic process"/>
    <property type="evidence" value="ECO:0007669"/>
    <property type="project" value="UniProtKB-KW"/>
</dbReference>
<dbReference type="GeneID" id="90074749"/>